<name>A0A9W8AKD8_9FUNG</name>
<dbReference type="InterPro" id="IPR011989">
    <property type="entry name" value="ARM-like"/>
</dbReference>
<sequence>MVASSIPSSSRSLRSAKDQDNDEALLPKAFLFDDAEFAAVESAAQQELYIFQWLSGVETQLSSVDDALLKRAQPRLEVDFLRLLTLPTLRPSKLLREIVGRCFVHVYLHGDTRTLLDTLQRLRTLVLAKRGSGEQRETKMAAFHILGQLFAALGDRILSQFTDFVMLGVRYLKATGEPLALRVVAIEAMDHMIQGAGRIASDATVKELVKYFKSAMADKSTALVIAACRALTSLVEHTLYLTCLGNSEIDAFLALGFKALDTTLPVLRTTLAQYLATALLTLYRLKVVDGDRTHTGSPRPRNGSIHKLTSSSPQTMARSASSQIPSDANSHTSGSAIPGGVAMGASQSSHTPSFTQRLSRSNTHTFLTLTDVLRYLSGWFWRGQSSREIRAGIIETYTLLFSQWGPQFLEIHYAVLLQHIFGDLVGSIQGNTLARVERVGIRELVHELLRNGISSPHLSERGKVLAVQELLATWVRLPSQLSFGDGPQGSSGSGGGSHRNAGTVGTLARETVLTCALDELACLLCDLTNEANRVQEGMVGPLLTLLSYPKHTIQMLTAYALKQFLLAVPTRLPKLATRLISLLQKDIANISNAGISSGVLKRCQGYCLGLAAVVAVIPHRPLFISYEVTMWVASVANQLLKSSLTPASIPRSSQGPSSQSGITMHSAGGRTQEIRVANAQVRMGWTLVAALVNLGPEFTRLYLASWLPHWKQAFNVDFARGEGSDVRQIPDHVRLHMYQTREAALAALHLFLIHNRAQLHSRDLAKRIFGLLHHAVLFLQTFPLKSMSSTTYLLSSTAYNAGASQTSFSSGDSNPFSAFPCTLGLVECHYLYRRRLMDCFTLMLPLYNCEAMYPWLFKSVRELLVDPDPDLVGLGDFVYMKGRDSHMGGQRRRDSQDIGGGGSSGDRARTGSFLANQSSTTFGMSATRWGHESHTGITSLLDRLLVEPQPRRFGFAITEGLFDQSRFYDRSRGCVRALEYDVLNLFDSAYQPESTSTVDMANSVKGAVTLGLATTTHCPPLAVEGDSFLCPDPRGPEGAIHLSSPSNTRGATSVPPVTSAVDAAVTLFGVLFTHTTEATQISLLQDFLNVQQRAMERYSDRRFAIQTNCVLALFYILRELTQGSGRRSSDSSAQPTSGVPDAVDSSTLRPLPVTALSMRVVQLMMDILQGPTMHRDVNLRIAACETLGLLANQAGAKFVSEIVSRLAVQGIHNRDPYARAGVALALGSIYSHAGSMTASVHLESVMVILHSLSRDLNPIVHNWGLHGLALTIDAAGLMFVPYVEITIVMLAKLFTSEPHQYALDASPDQLGHDLHPEDSRRGLGHVLCALLGVYGPELALDETNQRLSLAILQELKFTPSPWILVEYLRCSQQVLMFVPQALPLRSLVHQVQRAIHAPLAATRH</sequence>
<reference evidence="2" key="1">
    <citation type="submission" date="2022-07" db="EMBL/GenBank/DDBJ databases">
        <title>Phylogenomic reconstructions and comparative analyses of Kickxellomycotina fungi.</title>
        <authorList>
            <person name="Reynolds N.K."/>
            <person name="Stajich J.E."/>
            <person name="Barry K."/>
            <person name="Grigoriev I.V."/>
            <person name="Crous P."/>
            <person name="Smith M.E."/>
        </authorList>
    </citation>
    <scope>NUCLEOTIDE SEQUENCE</scope>
    <source>
        <strain evidence="2">RSA 1196</strain>
    </source>
</reference>
<feature type="region of interest" description="Disordered" evidence="1">
    <location>
        <begin position="1125"/>
        <end position="1146"/>
    </location>
</feature>
<dbReference type="OrthoDB" id="192608at2759"/>
<dbReference type="SUPFAM" id="SSF48371">
    <property type="entry name" value="ARM repeat"/>
    <property type="match status" value="1"/>
</dbReference>
<keyword evidence="3" id="KW-1185">Reference proteome</keyword>
<feature type="non-terminal residue" evidence="2">
    <location>
        <position position="1404"/>
    </location>
</feature>
<feature type="compositionally biased region" description="Polar residues" evidence="1">
    <location>
        <begin position="307"/>
        <end position="335"/>
    </location>
</feature>
<dbReference type="GO" id="GO:0016020">
    <property type="term" value="C:membrane"/>
    <property type="evidence" value="ECO:0007669"/>
    <property type="project" value="TreeGrafter"/>
</dbReference>
<dbReference type="GO" id="GO:0005794">
    <property type="term" value="C:Golgi apparatus"/>
    <property type="evidence" value="ECO:0007669"/>
    <property type="project" value="TreeGrafter"/>
</dbReference>
<feature type="compositionally biased region" description="Polar residues" evidence="1">
    <location>
        <begin position="1125"/>
        <end position="1137"/>
    </location>
</feature>
<evidence type="ECO:0000313" key="2">
    <source>
        <dbReference type="EMBL" id="KAJ1959327.1"/>
    </source>
</evidence>
<evidence type="ECO:0000256" key="1">
    <source>
        <dbReference type="SAM" id="MobiDB-lite"/>
    </source>
</evidence>
<dbReference type="Gene3D" id="1.25.10.10">
    <property type="entry name" value="Leucine-rich Repeat Variant"/>
    <property type="match status" value="2"/>
</dbReference>
<dbReference type="PANTHER" id="PTHR21663">
    <property type="entry name" value="HYPOTHETICAL HEAT DOMAIN-CONTAINING"/>
    <property type="match status" value="1"/>
</dbReference>
<dbReference type="GO" id="GO:0005829">
    <property type="term" value="C:cytosol"/>
    <property type="evidence" value="ECO:0007669"/>
    <property type="project" value="GOC"/>
</dbReference>
<feature type="compositionally biased region" description="Polar residues" evidence="1">
    <location>
        <begin position="345"/>
        <end position="357"/>
    </location>
</feature>
<dbReference type="GO" id="GO:0008104">
    <property type="term" value="P:intracellular protein localization"/>
    <property type="evidence" value="ECO:0007669"/>
    <property type="project" value="TreeGrafter"/>
</dbReference>
<organism evidence="2 3">
    <name type="scientific">Dispira parvispora</name>
    <dbReference type="NCBI Taxonomy" id="1520584"/>
    <lineage>
        <taxon>Eukaryota</taxon>
        <taxon>Fungi</taxon>
        <taxon>Fungi incertae sedis</taxon>
        <taxon>Zoopagomycota</taxon>
        <taxon>Kickxellomycotina</taxon>
        <taxon>Dimargaritomycetes</taxon>
        <taxon>Dimargaritales</taxon>
        <taxon>Dimargaritaceae</taxon>
        <taxon>Dispira</taxon>
    </lineage>
</organism>
<evidence type="ECO:0000313" key="3">
    <source>
        <dbReference type="Proteomes" id="UP001150925"/>
    </source>
</evidence>
<comment type="caution">
    <text evidence="2">The sequence shown here is derived from an EMBL/GenBank/DDBJ whole genome shotgun (WGS) entry which is preliminary data.</text>
</comment>
<feature type="region of interest" description="Disordered" evidence="1">
    <location>
        <begin position="884"/>
        <end position="910"/>
    </location>
</feature>
<accession>A0A9W8AKD8</accession>
<gene>
    <name evidence="2" type="ORF">IWQ62_004654</name>
</gene>
<dbReference type="Proteomes" id="UP001150925">
    <property type="component" value="Unassembled WGS sequence"/>
</dbReference>
<dbReference type="GO" id="GO:0030139">
    <property type="term" value="C:endocytic vesicle"/>
    <property type="evidence" value="ECO:0007669"/>
    <property type="project" value="TreeGrafter"/>
</dbReference>
<dbReference type="InterPro" id="IPR016024">
    <property type="entry name" value="ARM-type_fold"/>
</dbReference>
<protein>
    <submittedName>
        <fullName evidence="2">Uncharacterized protein</fullName>
    </submittedName>
</protein>
<feature type="compositionally biased region" description="Basic and acidic residues" evidence="1">
    <location>
        <begin position="884"/>
        <end position="896"/>
    </location>
</feature>
<dbReference type="PANTHER" id="PTHR21663:SF0">
    <property type="entry name" value="HEAT REPEAT-CONTAINING PROTEIN 5B"/>
    <property type="match status" value="1"/>
</dbReference>
<dbReference type="GO" id="GO:0042147">
    <property type="term" value="P:retrograde transport, endosome to Golgi"/>
    <property type="evidence" value="ECO:0007669"/>
    <property type="project" value="TreeGrafter"/>
</dbReference>
<dbReference type="GO" id="GO:0006897">
    <property type="term" value="P:endocytosis"/>
    <property type="evidence" value="ECO:0007669"/>
    <property type="project" value="TreeGrafter"/>
</dbReference>
<dbReference type="EMBL" id="JANBPY010001618">
    <property type="protein sequence ID" value="KAJ1959327.1"/>
    <property type="molecule type" value="Genomic_DNA"/>
</dbReference>
<proteinExistence type="predicted"/>
<feature type="region of interest" description="Disordered" evidence="1">
    <location>
        <begin position="293"/>
        <end position="357"/>
    </location>
</feature>
<dbReference type="InterPro" id="IPR040108">
    <property type="entry name" value="Laa1/Sip1/HEATR5"/>
</dbReference>